<sequence length="223" mass="25423">MMNKENIIKRLSLADDVAGRLQQKIQDGDFAIGEKLPTEPELMTVFGVGRSTIREAIRNLSNAGLVRVQQGLGTFVEQKQVGSESMTDRFLRAKGLELNEIRQLFELKVAEKAALNRTDEDILQMKKYLEERRKMALANIPDACIQADINFHLCIATASQSEILLDLYKTVARNMKEYFSELYIDTESFINTQEFHESLLQSIIDQNPQKAWEWAARITGQPV</sequence>
<dbReference type="Proteomes" id="UP000304900">
    <property type="component" value="Unassembled WGS sequence"/>
</dbReference>
<keyword evidence="2" id="KW-0238">DNA-binding</keyword>
<dbReference type="Gene3D" id="1.10.10.10">
    <property type="entry name" value="Winged helix-like DNA-binding domain superfamily/Winged helix DNA-binding domain"/>
    <property type="match status" value="1"/>
</dbReference>
<keyword evidence="1" id="KW-0805">Transcription regulation</keyword>
<dbReference type="InterPro" id="IPR036390">
    <property type="entry name" value="WH_DNA-bd_sf"/>
</dbReference>
<evidence type="ECO:0000313" key="5">
    <source>
        <dbReference type="EMBL" id="TKT93770.1"/>
    </source>
</evidence>
<dbReference type="InterPro" id="IPR011711">
    <property type="entry name" value="GntR_C"/>
</dbReference>
<gene>
    <name evidence="5" type="ORF">FDK13_00730</name>
</gene>
<evidence type="ECO:0000259" key="4">
    <source>
        <dbReference type="PROSITE" id="PS50949"/>
    </source>
</evidence>
<keyword evidence="3" id="KW-0804">Transcription</keyword>
<evidence type="ECO:0000313" key="6">
    <source>
        <dbReference type="Proteomes" id="UP000304900"/>
    </source>
</evidence>
<dbReference type="PROSITE" id="PS50949">
    <property type="entry name" value="HTH_GNTR"/>
    <property type="match status" value="1"/>
</dbReference>
<dbReference type="SUPFAM" id="SSF48008">
    <property type="entry name" value="GntR ligand-binding domain-like"/>
    <property type="match status" value="1"/>
</dbReference>
<dbReference type="SMART" id="SM00895">
    <property type="entry name" value="FCD"/>
    <property type="match status" value="1"/>
</dbReference>
<accession>A0A4U6D8E2</accession>
<evidence type="ECO:0000256" key="2">
    <source>
        <dbReference type="ARBA" id="ARBA00023125"/>
    </source>
</evidence>
<dbReference type="PANTHER" id="PTHR43537:SF47">
    <property type="entry name" value="REGULATORY PROTEIN GNTR HTH"/>
    <property type="match status" value="1"/>
</dbReference>
<dbReference type="InterPro" id="IPR036388">
    <property type="entry name" value="WH-like_DNA-bd_sf"/>
</dbReference>
<dbReference type="Pfam" id="PF07729">
    <property type="entry name" value="FCD"/>
    <property type="match status" value="1"/>
</dbReference>
<dbReference type="Pfam" id="PF00392">
    <property type="entry name" value="GntR"/>
    <property type="match status" value="1"/>
</dbReference>
<evidence type="ECO:0000256" key="1">
    <source>
        <dbReference type="ARBA" id="ARBA00023015"/>
    </source>
</evidence>
<feature type="domain" description="HTH gntR-type" evidence="4">
    <location>
        <begin position="11"/>
        <end position="79"/>
    </location>
</feature>
<comment type="caution">
    <text evidence="5">The sequence shown here is derived from an EMBL/GenBank/DDBJ whole genome shotgun (WGS) entry which is preliminary data.</text>
</comment>
<dbReference type="PANTHER" id="PTHR43537">
    <property type="entry name" value="TRANSCRIPTIONAL REGULATOR, GNTR FAMILY"/>
    <property type="match status" value="1"/>
</dbReference>
<dbReference type="RefSeq" id="WP_137338063.1">
    <property type="nucleotide sequence ID" value="NZ_BSQH01000001.1"/>
</dbReference>
<dbReference type="EMBL" id="SZVO01000001">
    <property type="protein sequence ID" value="TKT93770.1"/>
    <property type="molecule type" value="Genomic_DNA"/>
</dbReference>
<dbReference type="Gene3D" id="1.20.120.530">
    <property type="entry name" value="GntR ligand-binding domain-like"/>
    <property type="match status" value="1"/>
</dbReference>
<dbReference type="SMART" id="SM00345">
    <property type="entry name" value="HTH_GNTR"/>
    <property type="match status" value="1"/>
</dbReference>
<keyword evidence="6" id="KW-1185">Reference proteome</keyword>
<proteinExistence type="predicted"/>
<evidence type="ECO:0000256" key="3">
    <source>
        <dbReference type="ARBA" id="ARBA00023163"/>
    </source>
</evidence>
<name>A0A4U6D8E2_9BACT</name>
<dbReference type="InterPro" id="IPR000524">
    <property type="entry name" value="Tscrpt_reg_HTH_GntR"/>
</dbReference>
<dbReference type="SUPFAM" id="SSF46785">
    <property type="entry name" value="Winged helix' DNA-binding domain"/>
    <property type="match status" value="1"/>
</dbReference>
<dbReference type="OrthoDB" id="9799482at2"/>
<dbReference type="InterPro" id="IPR008920">
    <property type="entry name" value="TF_FadR/GntR_C"/>
</dbReference>
<dbReference type="GO" id="GO:0003677">
    <property type="term" value="F:DNA binding"/>
    <property type="evidence" value="ECO:0007669"/>
    <property type="project" value="UniProtKB-KW"/>
</dbReference>
<reference evidence="5 6" key="1">
    <citation type="submission" date="2019-05" db="EMBL/GenBank/DDBJ databases">
        <title>Dyadobacter AR-3-8 sp. nov., isolated from arctic soil.</title>
        <authorList>
            <person name="Chaudhary D.K."/>
        </authorList>
    </citation>
    <scope>NUCLEOTIDE SEQUENCE [LARGE SCALE GENOMIC DNA]</scope>
    <source>
        <strain evidence="5 6">AR-3-8</strain>
    </source>
</reference>
<dbReference type="GO" id="GO:0003700">
    <property type="term" value="F:DNA-binding transcription factor activity"/>
    <property type="evidence" value="ECO:0007669"/>
    <property type="project" value="InterPro"/>
</dbReference>
<organism evidence="5 6">
    <name type="scientific">Dyadobacter frigoris</name>
    <dbReference type="NCBI Taxonomy" id="2576211"/>
    <lineage>
        <taxon>Bacteria</taxon>
        <taxon>Pseudomonadati</taxon>
        <taxon>Bacteroidota</taxon>
        <taxon>Cytophagia</taxon>
        <taxon>Cytophagales</taxon>
        <taxon>Spirosomataceae</taxon>
        <taxon>Dyadobacter</taxon>
    </lineage>
</organism>
<protein>
    <submittedName>
        <fullName evidence="5">FadR family transcriptional regulator</fullName>
    </submittedName>
</protein>
<dbReference type="AlphaFoldDB" id="A0A4U6D8E2"/>
<dbReference type="PRINTS" id="PR00035">
    <property type="entry name" value="HTHGNTR"/>
</dbReference>
<dbReference type="CDD" id="cd07377">
    <property type="entry name" value="WHTH_GntR"/>
    <property type="match status" value="1"/>
</dbReference>